<dbReference type="AlphaFoldDB" id="A0A8T9CJK5"/>
<dbReference type="InterPro" id="IPR000683">
    <property type="entry name" value="Gfo/Idh/MocA-like_OxRdtase_N"/>
</dbReference>
<comment type="similarity">
    <text evidence="1">Belongs to the Gfo/Idh/MocA family.</text>
</comment>
<dbReference type="InterPro" id="IPR055170">
    <property type="entry name" value="GFO_IDH_MocA-like_dom"/>
</dbReference>
<dbReference type="InterPro" id="IPR050984">
    <property type="entry name" value="Gfo/Idh/MocA_domain"/>
</dbReference>
<comment type="catalytic activity">
    <reaction evidence="5">
        <text>D-xylose + NADP(+) = D-xylono-1,5-lactone + NADPH + H(+)</text>
        <dbReference type="Rhea" id="RHEA:22000"/>
        <dbReference type="ChEBI" id="CHEBI:15378"/>
        <dbReference type="ChEBI" id="CHEBI:15867"/>
        <dbReference type="ChEBI" id="CHEBI:53455"/>
        <dbReference type="ChEBI" id="CHEBI:57783"/>
        <dbReference type="ChEBI" id="CHEBI:58349"/>
        <dbReference type="EC" id="1.1.1.179"/>
    </reaction>
</comment>
<keyword evidence="9" id="KW-1185">Reference proteome</keyword>
<comment type="caution">
    <text evidence="8">The sequence shown here is derived from an EMBL/GenBank/DDBJ whole genome shotgun (WGS) entry which is preliminary data.</text>
</comment>
<feature type="domain" description="Gfo/Idh/MocA-like oxidoreductase N-terminal" evidence="6">
    <location>
        <begin position="27"/>
        <end position="133"/>
    </location>
</feature>
<dbReference type="PANTHER" id="PTHR22604:SF105">
    <property type="entry name" value="TRANS-1,2-DIHYDROBENZENE-1,2-DIOL DEHYDROGENASE"/>
    <property type="match status" value="1"/>
</dbReference>
<dbReference type="Gene3D" id="3.30.360.10">
    <property type="entry name" value="Dihydrodipicolinate Reductase, domain 2"/>
    <property type="match status" value="1"/>
</dbReference>
<evidence type="ECO:0000313" key="9">
    <source>
        <dbReference type="Proteomes" id="UP000469558"/>
    </source>
</evidence>
<dbReference type="SUPFAM" id="SSF55347">
    <property type="entry name" value="Glyceraldehyde-3-phosphate dehydrogenase-like, C-terminal domain"/>
    <property type="match status" value="1"/>
</dbReference>
<evidence type="ECO:0000256" key="1">
    <source>
        <dbReference type="ARBA" id="ARBA00010928"/>
    </source>
</evidence>
<dbReference type="InterPro" id="IPR036291">
    <property type="entry name" value="NAD(P)-bd_dom_sf"/>
</dbReference>
<feature type="domain" description="GFO/IDH/MocA-like oxidoreductase" evidence="7">
    <location>
        <begin position="170"/>
        <end position="257"/>
    </location>
</feature>
<gene>
    <name evidence="8" type="ORF">LSUE1_G001891</name>
</gene>
<proteinExistence type="inferred from homology"/>
<name>A0A8T9CJK5_9HELO</name>
<dbReference type="SUPFAM" id="SSF51735">
    <property type="entry name" value="NAD(P)-binding Rossmann-fold domains"/>
    <property type="match status" value="1"/>
</dbReference>
<evidence type="ECO:0000256" key="5">
    <source>
        <dbReference type="ARBA" id="ARBA00049233"/>
    </source>
</evidence>
<sequence>MGAFLSLVIRCWRVDHPPERPKSAEAIRIGILGTGWIPVRSLITPAKSHAEVIVAAVASRDKTRAEAYARRFNIPIAYGSYQDMLDDPAIDAIYNPLPNSEHFEWSIRALKAGKHVLLEKPSVSNAIEAEYLFNYHSSLPSPRPVLLEAFHNRFHPAWHTFLSFISPPDVVNVESNFNVPSGFFSEDNCRWKFELSGGSLMDIGSYLVLNLRDVFKAEPVEVVQASARPSGYGDVDAGFKAQFKFPNGGVGSIDADMGKNSLWGVPWVTFPKIVVQQREIEVKSASAEGIHTKKRTIIFWGWPGPMYYHRIQVVDEYILRRGIHGEILRTWTEKKTQKAYVWTGRGEQEGKEGEPYWSTYRHMLEQFVNRVKGRDGSGVWFEGQDSIHQMKAIDAAFKKADMPIRPTSTIKIGANSVNT</sequence>
<reference evidence="8 9" key="1">
    <citation type="submission" date="2018-05" db="EMBL/GenBank/DDBJ databases">
        <title>Genome sequencing and assembly of the regulated plant pathogen Lachnellula willkommii and related sister species for the development of diagnostic species identification markers.</title>
        <authorList>
            <person name="Giroux E."/>
            <person name="Bilodeau G."/>
        </authorList>
    </citation>
    <scope>NUCLEOTIDE SEQUENCE [LARGE SCALE GENOMIC DNA]</scope>
    <source>
        <strain evidence="8 9">CBS 268.59</strain>
    </source>
</reference>
<dbReference type="OrthoDB" id="6417021at2759"/>
<dbReference type="EC" id="1.1.1.179" evidence="3"/>
<dbReference type="GO" id="GO:0047837">
    <property type="term" value="F:D-xylose 1-dehydrogenase (NADP+) activity"/>
    <property type="evidence" value="ECO:0007669"/>
    <property type="project" value="UniProtKB-EC"/>
</dbReference>
<evidence type="ECO:0000256" key="3">
    <source>
        <dbReference type="ARBA" id="ARBA00038984"/>
    </source>
</evidence>
<evidence type="ECO:0000259" key="7">
    <source>
        <dbReference type="Pfam" id="PF22725"/>
    </source>
</evidence>
<evidence type="ECO:0000313" key="8">
    <source>
        <dbReference type="EMBL" id="TVY82913.1"/>
    </source>
</evidence>
<dbReference type="Pfam" id="PF22725">
    <property type="entry name" value="GFO_IDH_MocA_C3"/>
    <property type="match status" value="1"/>
</dbReference>
<dbReference type="GO" id="GO:0000166">
    <property type="term" value="F:nucleotide binding"/>
    <property type="evidence" value="ECO:0007669"/>
    <property type="project" value="InterPro"/>
</dbReference>
<evidence type="ECO:0000256" key="4">
    <source>
        <dbReference type="ARBA" id="ARBA00042988"/>
    </source>
</evidence>
<evidence type="ECO:0000259" key="6">
    <source>
        <dbReference type="Pfam" id="PF01408"/>
    </source>
</evidence>
<accession>A0A8T9CJK5</accession>
<dbReference type="Pfam" id="PF01408">
    <property type="entry name" value="GFO_IDH_MocA"/>
    <property type="match status" value="1"/>
</dbReference>
<keyword evidence="2" id="KW-0560">Oxidoreductase</keyword>
<dbReference type="PANTHER" id="PTHR22604">
    <property type="entry name" value="OXIDOREDUCTASES"/>
    <property type="match status" value="1"/>
</dbReference>
<dbReference type="Proteomes" id="UP000469558">
    <property type="component" value="Unassembled WGS sequence"/>
</dbReference>
<evidence type="ECO:0000256" key="2">
    <source>
        <dbReference type="ARBA" id="ARBA00023002"/>
    </source>
</evidence>
<dbReference type="EMBL" id="QGMK01000258">
    <property type="protein sequence ID" value="TVY82913.1"/>
    <property type="molecule type" value="Genomic_DNA"/>
</dbReference>
<dbReference type="Gene3D" id="3.40.50.720">
    <property type="entry name" value="NAD(P)-binding Rossmann-like Domain"/>
    <property type="match status" value="1"/>
</dbReference>
<organism evidence="8 9">
    <name type="scientific">Lachnellula suecica</name>
    <dbReference type="NCBI Taxonomy" id="602035"/>
    <lineage>
        <taxon>Eukaryota</taxon>
        <taxon>Fungi</taxon>
        <taxon>Dikarya</taxon>
        <taxon>Ascomycota</taxon>
        <taxon>Pezizomycotina</taxon>
        <taxon>Leotiomycetes</taxon>
        <taxon>Helotiales</taxon>
        <taxon>Lachnaceae</taxon>
        <taxon>Lachnellula</taxon>
    </lineage>
</organism>
<protein>
    <recommendedName>
        <fullName evidence="3">D-xylose 1-dehydrogenase (NADP(+), D-xylono-1,5-lactone-forming)</fullName>
        <ecNumber evidence="3">1.1.1.179</ecNumber>
    </recommendedName>
    <alternativeName>
        <fullName evidence="4">D-xylose-NADP dehydrogenase</fullName>
    </alternativeName>
</protein>